<dbReference type="InterPro" id="IPR006875">
    <property type="entry name" value="Sarcoglycan"/>
</dbReference>
<evidence type="ECO:0000256" key="6">
    <source>
        <dbReference type="ARBA" id="ARBA00022475"/>
    </source>
</evidence>
<keyword evidence="13" id="KW-0325">Glycoprotein</keyword>
<dbReference type="PANTHER" id="PTHR21142">
    <property type="entry name" value="SARCOGLYCANS"/>
    <property type="match status" value="1"/>
</dbReference>
<evidence type="ECO:0000256" key="12">
    <source>
        <dbReference type="ARBA" id="ARBA00023157"/>
    </source>
</evidence>
<dbReference type="GO" id="GO:0042383">
    <property type="term" value="C:sarcolemma"/>
    <property type="evidence" value="ECO:0007669"/>
    <property type="project" value="UniProtKB-SubCell"/>
</dbReference>
<dbReference type="GO" id="GO:0005856">
    <property type="term" value="C:cytoskeleton"/>
    <property type="evidence" value="ECO:0007669"/>
    <property type="project" value="UniProtKB-SubCell"/>
</dbReference>
<comment type="subcellular location">
    <subcellularLocation>
        <location evidence="3">Cell membrane</location>
        <location evidence="3">Sarcolemma</location>
        <topology evidence="3">Single-pass type II membrane protein</topology>
    </subcellularLocation>
    <subcellularLocation>
        <location evidence="2">Cytoplasm</location>
        <location evidence="2">Cytoskeleton</location>
    </subcellularLocation>
</comment>
<evidence type="ECO:0000256" key="11">
    <source>
        <dbReference type="ARBA" id="ARBA00023136"/>
    </source>
</evidence>
<keyword evidence="18" id="KW-1185">Reference proteome</keyword>
<evidence type="ECO:0000256" key="16">
    <source>
        <dbReference type="SAM" id="Phobius"/>
    </source>
</evidence>
<evidence type="ECO:0000256" key="15">
    <source>
        <dbReference type="ARBA" id="ARBA00026041"/>
    </source>
</evidence>
<keyword evidence="8 16" id="KW-0812">Transmembrane</keyword>
<comment type="similarity">
    <text evidence="4">Belongs to the sarcoglycan beta/delta/gamma/zeta family.</text>
</comment>
<comment type="subunit">
    <text evidence="15">Cross-link to form 2 major subcomplexes: one consisting of SGCB, SGCD and SGCG and the other consisting of SGCB and SGCD. The association between SGCB and SGCG is particularly strong while SGCA is loosely associated with the other sarcoglycans.</text>
</comment>
<protein>
    <recommendedName>
        <fullName evidence="5">Beta-sarcoglycan</fullName>
    </recommendedName>
</protein>
<evidence type="ECO:0000256" key="2">
    <source>
        <dbReference type="ARBA" id="ARBA00004245"/>
    </source>
</evidence>
<evidence type="ECO:0000256" key="4">
    <source>
        <dbReference type="ARBA" id="ARBA00007574"/>
    </source>
</evidence>
<comment type="function">
    <text evidence="1">Component of the sarcoglycan complex, a subcomplex of the dystrophin-glycoprotein complex which forms a link between the F-actin cytoskeleton and the extracellular matrix.</text>
</comment>
<reference evidence="17" key="1">
    <citation type="submission" date="2018-07" db="EMBL/GenBank/DDBJ databases">
        <title>Comparative genomics of catfishes provides insights into carnivory and benthic adaptation.</title>
        <authorList>
            <person name="Zhang Y."/>
            <person name="Wang D."/>
            <person name="Peng Z."/>
            <person name="Zheng S."/>
            <person name="Shao F."/>
            <person name="Tao W."/>
        </authorList>
    </citation>
    <scope>NUCLEOTIDE SEQUENCE</scope>
    <source>
        <strain evidence="17">Chongqing</strain>
    </source>
</reference>
<dbReference type="GO" id="GO:0016012">
    <property type="term" value="C:sarcoglycan complex"/>
    <property type="evidence" value="ECO:0007669"/>
    <property type="project" value="InterPro"/>
</dbReference>
<name>A0AAD5AR38_SILAS</name>
<comment type="caution">
    <text evidence="17">The sequence shown here is derived from an EMBL/GenBank/DDBJ whole genome shotgun (WGS) entry which is preliminary data.</text>
</comment>
<organism evidence="17 18">
    <name type="scientific">Silurus asotus</name>
    <name type="common">Amur catfish</name>
    <name type="synonym">Parasilurus asotus</name>
    <dbReference type="NCBI Taxonomy" id="30991"/>
    <lineage>
        <taxon>Eukaryota</taxon>
        <taxon>Metazoa</taxon>
        <taxon>Chordata</taxon>
        <taxon>Craniata</taxon>
        <taxon>Vertebrata</taxon>
        <taxon>Euteleostomi</taxon>
        <taxon>Actinopterygii</taxon>
        <taxon>Neopterygii</taxon>
        <taxon>Teleostei</taxon>
        <taxon>Ostariophysi</taxon>
        <taxon>Siluriformes</taxon>
        <taxon>Siluridae</taxon>
        <taxon>Silurus</taxon>
    </lineage>
</organism>
<gene>
    <name evidence="17" type="ORF">C0J50_20504</name>
</gene>
<keyword evidence="12" id="KW-1015">Disulfide bond</keyword>
<keyword evidence="14" id="KW-0206">Cytoskeleton</keyword>
<dbReference type="AlphaFoldDB" id="A0AAD5AR38"/>
<dbReference type="GO" id="GO:0007517">
    <property type="term" value="P:muscle organ development"/>
    <property type="evidence" value="ECO:0007669"/>
    <property type="project" value="InterPro"/>
</dbReference>
<feature type="transmembrane region" description="Helical" evidence="16">
    <location>
        <begin position="121"/>
        <end position="147"/>
    </location>
</feature>
<evidence type="ECO:0000256" key="10">
    <source>
        <dbReference type="ARBA" id="ARBA00022989"/>
    </source>
</evidence>
<evidence type="ECO:0000256" key="3">
    <source>
        <dbReference type="ARBA" id="ARBA00004274"/>
    </source>
</evidence>
<evidence type="ECO:0000256" key="1">
    <source>
        <dbReference type="ARBA" id="ARBA00002860"/>
    </source>
</evidence>
<evidence type="ECO:0000256" key="7">
    <source>
        <dbReference type="ARBA" id="ARBA00022490"/>
    </source>
</evidence>
<keyword evidence="6" id="KW-1003">Cell membrane</keyword>
<sequence>MASEQDSKLRVWKVLVAVVRKVSEMAAWKVGCGVGGRILKQGGNIRASAPPVSEKLKTGGYEAKTFKKESSNGPVKKSMREKAIERRTVSKEHNSNFKAGYVPIEEERLHKTGLRGRKGNIAVCIIVLLFLLALINLIITLVIWTVIRIGPNGCDSMEFHESGLLRFKQKADMGVVRPLYKSTVGGRKDQDLVITGNNNPVVFQQGNTKLSVEKDKTSITSDLGISFTDPRTQTTFFSTDFDNHEFHLPKQVKVLNVKKASTERITSNASSDLLIKGDGKAIVRGNEGVFIMGKMIEFRMGGDIELKAENSIILNGSVMFSPSLIPDTSVGGGFNFNDVERYKLCMCADGTLFRVQVKYPNMGCQTTDNPCKVVH</sequence>
<keyword evidence="10 16" id="KW-1133">Transmembrane helix</keyword>
<dbReference type="Pfam" id="PF04790">
    <property type="entry name" value="Sarcoglycan_1"/>
    <property type="match status" value="1"/>
</dbReference>
<evidence type="ECO:0000256" key="13">
    <source>
        <dbReference type="ARBA" id="ARBA00023180"/>
    </source>
</evidence>
<evidence type="ECO:0000313" key="18">
    <source>
        <dbReference type="Proteomes" id="UP001205998"/>
    </source>
</evidence>
<dbReference type="EMBL" id="MU551654">
    <property type="protein sequence ID" value="KAI5619987.1"/>
    <property type="molecule type" value="Genomic_DNA"/>
</dbReference>
<keyword evidence="9" id="KW-0735">Signal-anchor</keyword>
<evidence type="ECO:0000256" key="14">
    <source>
        <dbReference type="ARBA" id="ARBA00023212"/>
    </source>
</evidence>
<evidence type="ECO:0000313" key="17">
    <source>
        <dbReference type="EMBL" id="KAI5619987.1"/>
    </source>
</evidence>
<dbReference type="Proteomes" id="UP001205998">
    <property type="component" value="Unassembled WGS sequence"/>
</dbReference>
<evidence type="ECO:0000256" key="8">
    <source>
        <dbReference type="ARBA" id="ARBA00022692"/>
    </source>
</evidence>
<proteinExistence type="inferred from homology"/>
<keyword evidence="11 16" id="KW-0472">Membrane</keyword>
<evidence type="ECO:0000256" key="5">
    <source>
        <dbReference type="ARBA" id="ARBA00015329"/>
    </source>
</evidence>
<accession>A0AAD5AR38</accession>
<dbReference type="InterPro" id="IPR027659">
    <property type="entry name" value="Sgcb"/>
</dbReference>
<evidence type="ECO:0000256" key="9">
    <source>
        <dbReference type="ARBA" id="ARBA00022968"/>
    </source>
</evidence>
<keyword evidence="7" id="KW-0963">Cytoplasm</keyword>
<dbReference type="PANTHER" id="PTHR21142:SF2">
    <property type="entry name" value="BETA-SARCOGLYCAN"/>
    <property type="match status" value="1"/>
</dbReference>